<gene>
    <name evidence="3" type="ORF">K444DRAFT_630325</name>
</gene>
<feature type="coiled-coil region" evidence="1">
    <location>
        <begin position="162"/>
        <end position="191"/>
    </location>
</feature>
<proteinExistence type="predicted"/>
<evidence type="ECO:0000256" key="1">
    <source>
        <dbReference type="SAM" id="Coils"/>
    </source>
</evidence>
<dbReference type="GeneID" id="36591267"/>
<evidence type="ECO:0000256" key="2">
    <source>
        <dbReference type="SAM" id="MobiDB-lite"/>
    </source>
</evidence>
<reference evidence="3 4" key="1">
    <citation type="submission" date="2016-04" db="EMBL/GenBank/DDBJ databases">
        <title>A degradative enzymes factory behind the ericoid mycorrhizal symbiosis.</title>
        <authorList>
            <consortium name="DOE Joint Genome Institute"/>
            <person name="Martino E."/>
            <person name="Morin E."/>
            <person name="Grelet G."/>
            <person name="Kuo A."/>
            <person name="Kohler A."/>
            <person name="Daghino S."/>
            <person name="Barry K."/>
            <person name="Choi C."/>
            <person name="Cichocki N."/>
            <person name="Clum A."/>
            <person name="Copeland A."/>
            <person name="Hainaut M."/>
            <person name="Haridas S."/>
            <person name="Labutti K."/>
            <person name="Lindquist E."/>
            <person name="Lipzen A."/>
            <person name="Khouja H.-R."/>
            <person name="Murat C."/>
            <person name="Ohm R."/>
            <person name="Olson A."/>
            <person name="Spatafora J."/>
            <person name="Veneault-Fourrey C."/>
            <person name="Henrissat B."/>
            <person name="Grigoriev I."/>
            <person name="Martin F."/>
            <person name="Perotto S."/>
        </authorList>
    </citation>
    <scope>NUCLEOTIDE SEQUENCE [LARGE SCALE GENOMIC DNA]</scope>
    <source>
        <strain evidence="3 4">E</strain>
    </source>
</reference>
<organism evidence="3 4">
    <name type="scientific">Hyaloscypha bicolor E</name>
    <dbReference type="NCBI Taxonomy" id="1095630"/>
    <lineage>
        <taxon>Eukaryota</taxon>
        <taxon>Fungi</taxon>
        <taxon>Dikarya</taxon>
        <taxon>Ascomycota</taxon>
        <taxon>Pezizomycotina</taxon>
        <taxon>Leotiomycetes</taxon>
        <taxon>Helotiales</taxon>
        <taxon>Hyaloscyphaceae</taxon>
        <taxon>Hyaloscypha</taxon>
        <taxon>Hyaloscypha bicolor</taxon>
    </lineage>
</organism>
<dbReference type="RefSeq" id="XP_024735515.1">
    <property type="nucleotide sequence ID" value="XM_024883190.1"/>
</dbReference>
<feature type="compositionally biased region" description="Low complexity" evidence="2">
    <location>
        <begin position="282"/>
        <end position="292"/>
    </location>
</feature>
<evidence type="ECO:0000313" key="3">
    <source>
        <dbReference type="EMBL" id="PMD58611.1"/>
    </source>
</evidence>
<feature type="compositionally biased region" description="Polar residues" evidence="2">
    <location>
        <begin position="332"/>
        <end position="352"/>
    </location>
</feature>
<accession>A0A2J6T6F3</accession>
<dbReference type="AlphaFoldDB" id="A0A2J6T6F3"/>
<dbReference type="Proteomes" id="UP000235371">
    <property type="component" value="Unassembled WGS sequence"/>
</dbReference>
<dbReference type="EMBL" id="KZ613817">
    <property type="protein sequence ID" value="PMD58611.1"/>
    <property type="molecule type" value="Genomic_DNA"/>
</dbReference>
<dbReference type="OrthoDB" id="3544523at2759"/>
<evidence type="ECO:0000313" key="4">
    <source>
        <dbReference type="Proteomes" id="UP000235371"/>
    </source>
</evidence>
<protein>
    <submittedName>
        <fullName evidence="3">Uncharacterized protein</fullName>
    </submittedName>
</protein>
<feature type="region of interest" description="Disordered" evidence="2">
    <location>
        <begin position="328"/>
        <end position="352"/>
    </location>
</feature>
<keyword evidence="1" id="KW-0175">Coiled coil</keyword>
<feature type="region of interest" description="Disordered" evidence="2">
    <location>
        <begin position="282"/>
        <end position="315"/>
    </location>
</feature>
<keyword evidence="4" id="KW-1185">Reference proteome</keyword>
<feature type="compositionally biased region" description="Polar residues" evidence="2">
    <location>
        <begin position="296"/>
        <end position="315"/>
    </location>
</feature>
<dbReference type="InParanoid" id="A0A2J6T6F3"/>
<sequence>MPPCITTGTTWAICGHSIYQHQPSCKRTSSRCTKRSTIQPGLCPSCTQLDFYSSAAPPQLPSLAKASDSEPMTPVKIKKEPVDENENRALVKMEPPMDPDEYLRSEYEKHKKALAERALVGKFGNANASSEGSGVNADSRGNGLLGREIKEEENGKEFSFELHIKQLEAKLEQAELREAEKNVEIGNLQAQVGMLRDPPTQRGYAMTMSPATVSTSMDEPANMTESPFKQVVRPEEREILLRAMDAERIRVNEAQVLDKIQQERKLAQQQIEVREQIRANRAAAGGQAQVSGQGHGNSQVQANAQPNPHKNNGNATANIDWRLRAEREKAEQQLSRQQSQENGGQECNGNPHNAQVQLDAQAQAHGNDQVQVSDQQRQVTPEFGGSKEKLLHIAAITFTAPMVTKVANLKSALASSRLEVWFDKQIKYTFECAGEPDFGKMVKGFRDFVDFVGVELQTSEEKMGDREVMEALKKCEEFVQVVVDVEYLLSE</sequence>
<name>A0A2J6T6F3_9HELO</name>